<proteinExistence type="predicted"/>
<evidence type="ECO:0000313" key="1">
    <source>
        <dbReference type="EMBL" id="KAL2736658.1"/>
    </source>
</evidence>
<evidence type="ECO:0000313" key="2">
    <source>
        <dbReference type="Proteomes" id="UP001607303"/>
    </source>
</evidence>
<keyword evidence="2" id="KW-1185">Reference proteome</keyword>
<dbReference type="EMBL" id="JAYRBN010000066">
    <property type="protein sequence ID" value="KAL2736658.1"/>
    <property type="molecule type" value="Genomic_DNA"/>
</dbReference>
<accession>A0ABD2BV51</accession>
<dbReference type="AlphaFoldDB" id="A0ABD2BV51"/>
<gene>
    <name evidence="1" type="ORF">V1477_013167</name>
</gene>
<sequence>MKIRNKTKEENIFKYSNDKDDKKTNLFYNNINARIGEIPLPLGIDAREKGHRRATTLGFRDEL</sequence>
<protein>
    <submittedName>
        <fullName evidence="1">Uncharacterized protein</fullName>
    </submittedName>
</protein>
<name>A0ABD2BV51_VESMC</name>
<comment type="caution">
    <text evidence="1">The sequence shown here is derived from an EMBL/GenBank/DDBJ whole genome shotgun (WGS) entry which is preliminary data.</text>
</comment>
<dbReference type="Proteomes" id="UP001607303">
    <property type="component" value="Unassembled WGS sequence"/>
</dbReference>
<reference evidence="1 2" key="1">
    <citation type="journal article" date="2024" name="Ann. Entomol. Soc. Am.">
        <title>Genomic analyses of the southern and eastern yellowjacket wasps (Hymenoptera: Vespidae) reveal evolutionary signatures of social life.</title>
        <authorList>
            <person name="Catto M.A."/>
            <person name="Caine P.B."/>
            <person name="Orr S.E."/>
            <person name="Hunt B.G."/>
            <person name="Goodisman M.A.D."/>
        </authorList>
    </citation>
    <scope>NUCLEOTIDE SEQUENCE [LARGE SCALE GENOMIC DNA]</scope>
    <source>
        <strain evidence="1">232</strain>
        <tissue evidence="1">Head and thorax</tissue>
    </source>
</reference>
<organism evidence="1 2">
    <name type="scientific">Vespula maculifrons</name>
    <name type="common">Eastern yellow jacket</name>
    <name type="synonym">Wasp</name>
    <dbReference type="NCBI Taxonomy" id="7453"/>
    <lineage>
        <taxon>Eukaryota</taxon>
        <taxon>Metazoa</taxon>
        <taxon>Ecdysozoa</taxon>
        <taxon>Arthropoda</taxon>
        <taxon>Hexapoda</taxon>
        <taxon>Insecta</taxon>
        <taxon>Pterygota</taxon>
        <taxon>Neoptera</taxon>
        <taxon>Endopterygota</taxon>
        <taxon>Hymenoptera</taxon>
        <taxon>Apocrita</taxon>
        <taxon>Aculeata</taxon>
        <taxon>Vespoidea</taxon>
        <taxon>Vespidae</taxon>
        <taxon>Vespinae</taxon>
        <taxon>Vespula</taxon>
    </lineage>
</organism>